<evidence type="ECO:0000313" key="3">
    <source>
        <dbReference type="Proteomes" id="UP000232196"/>
    </source>
</evidence>
<dbReference type="RefSeq" id="WP_100706093.1">
    <property type="nucleotide sequence ID" value="NZ_NPDL01000003.1"/>
</dbReference>
<proteinExistence type="inferred from homology"/>
<dbReference type="InterPro" id="IPR036113">
    <property type="entry name" value="Asp/Glu-ADT_sf_sub_c"/>
</dbReference>
<dbReference type="GO" id="GO:0070681">
    <property type="term" value="P:glutaminyl-tRNAGln biosynthesis via transamidation"/>
    <property type="evidence" value="ECO:0007669"/>
    <property type="project" value="TreeGrafter"/>
</dbReference>
<keyword evidence="1" id="KW-0547">Nucleotide-binding</keyword>
<keyword evidence="1" id="KW-0648">Protein biosynthesis</keyword>
<dbReference type="OrthoDB" id="9813938at2"/>
<dbReference type="EC" id="6.3.5.-" evidence="1"/>
<comment type="subunit">
    <text evidence="1">Heterotrimer of A, B and C subunits.</text>
</comment>
<comment type="catalytic activity">
    <reaction evidence="1">
        <text>L-glutamyl-tRNA(Gln) + L-glutamine + ATP + H2O = L-glutaminyl-tRNA(Gln) + L-glutamate + ADP + phosphate + H(+)</text>
        <dbReference type="Rhea" id="RHEA:17521"/>
        <dbReference type="Rhea" id="RHEA-COMP:9681"/>
        <dbReference type="Rhea" id="RHEA-COMP:9684"/>
        <dbReference type="ChEBI" id="CHEBI:15377"/>
        <dbReference type="ChEBI" id="CHEBI:15378"/>
        <dbReference type="ChEBI" id="CHEBI:29985"/>
        <dbReference type="ChEBI" id="CHEBI:30616"/>
        <dbReference type="ChEBI" id="CHEBI:43474"/>
        <dbReference type="ChEBI" id="CHEBI:58359"/>
        <dbReference type="ChEBI" id="CHEBI:78520"/>
        <dbReference type="ChEBI" id="CHEBI:78521"/>
        <dbReference type="ChEBI" id="CHEBI:456216"/>
    </reaction>
</comment>
<dbReference type="Gene3D" id="1.10.20.60">
    <property type="entry name" value="Glu-tRNAGln amidotransferase C subunit, N-terminal domain"/>
    <property type="match status" value="1"/>
</dbReference>
<protein>
    <recommendedName>
        <fullName evidence="1">Aspartyl/glutamyl-tRNA(Asn/Gln) amidotransferase subunit C</fullName>
        <shortName evidence="1">Asp/Glu-ADT subunit C</shortName>
        <ecNumber evidence="1">6.3.5.-</ecNumber>
    </recommendedName>
</protein>
<dbReference type="GO" id="GO:0006450">
    <property type="term" value="P:regulation of translational fidelity"/>
    <property type="evidence" value="ECO:0007669"/>
    <property type="project" value="InterPro"/>
</dbReference>
<reference evidence="2 3" key="1">
    <citation type="submission" date="2017-07" db="EMBL/GenBank/DDBJ databases">
        <title>Leptospira spp. isolated from tropical soils.</title>
        <authorList>
            <person name="Thibeaux R."/>
            <person name="Iraola G."/>
            <person name="Ferres I."/>
            <person name="Bierque E."/>
            <person name="Girault D."/>
            <person name="Soupe-Gilbert M.-E."/>
            <person name="Picardeau M."/>
            <person name="Goarant C."/>
        </authorList>
    </citation>
    <scope>NUCLEOTIDE SEQUENCE [LARGE SCALE GENOMIC DNA]</scope>
    <source>
        <strain evidence="2 3">MCA1-C-A1</strain>
    </source>
</reference>
<dbReference type="EMBL" id="NPDN01000003">
    <property type="protein sequence ID" value="PJZ26306.1"/>
    <property type="molecule type" value="Genomic_DNA"/>
</dbReference>
<dbReference type="GO" id="GO:0050567">
    <property type="term" value="F:glutaminyl-tRNA synthase (glutamine-hydrolyzing) activity"/>
    <property type="evidence" value="ECO:0007669"/>
    <property type="project" value="UniProtKB-UniRule"/>
</dbReference>
<keyword evidence="3" id="KW-1185">Reference proteome</keyword>
<dbReference type="GO" id="GO:0005524">
    <property type="term" value="F:ATP binding"/>
    <property type="evidence" value="ECO:0007669"/>
    <property type="project" value="UniProtKB-KW"/>
</dbReference>
<organism evidence="2 3">
    <name type="scientific">Leptospira hartskeerlii</name>
    <dbReference type="NCBI Taxonomy" id="2023177"/>
    <lineage>
        <taxon>Bacteria</taxon>
        <taxon>Pseudomonadati</taxon>
        <taxon>Spirochaetota</taxon>
        <taxon>Spirochaetia</taxon>
        <taxon>Leptospirales</taxon>
        <taxon>Leptospiraceae</taxon>
        <taxon>Leptospira</taxon>
    </lineage>
</organism>
<dbReference type="SUPFAM" id="SSF141000">
    <property type="entry name" value="Glu-tRNAGln amidotransferase C subunit"/>
    <property type="match status" value="1"/>
</dbReference>
<comment type="function">
    <text evidence="1">Allows the formation of correctly charged Asn-tRNA(Asn) or Gln-tRNA(Gln) through the transamidation of misacylated Asp-tRNA(Asn) or Glu-tRNA(Gln) in organisms which lack either or both of asparaginyl-tRNA or glutaminyl-tRNA synthetases. The reaction takes place in the presence of glutamine and ATP through an activated phospho-Asp-tRNA(Asn) or phospho-Glu-tRNA(Gln).</text>
</comment>
<evidence type="ECO:0000313" key="2">
    <source>
        <dbReference type="EMBL" id="PJZ26306.1"/>
    </source>
</evidence>
<dbReference type="PANTHER" id="PTHR15004">
    <property type="entry name" value="GLUTAMYL-TRNA(GLN) AMIDOTRANSFERASE SUBUNIT C, MITOCHONDRIAL"/>
    <property type="match status" value="1"/>
</dbReference>
<sequence>MNLNEESLQKIAELSRLKIDPKDIQNFLTDFNKVLNYVDTITELNVSSVSDEDLYPNEGNSVRPDKAKEGLSRSQIESFAPSFQNGYFVVPKVIET</sequence>
<dbReference type="InterPro" id="IPR003837">
    <property type="entry name" value="GatC"/>
</dbReference>
<dbReference type="Proteomes" id="UP000232196">
    <property type="component" value="Unassembled WGS sequence"/>
</dbReference>
<dbReference type="Pfam" id="PF02686">
    <property type="entry name" value="GatC"/>
    <property type="match status" value="1"/>
</dbReference>
<name>A0A2M9XF48_9LEPT</name>
<comment type="catalytic activity">
    <reaction evidence="1">
        <text>L-aspartyl-tRNA(Asn) + L-glutamine + ATP + H2O = L-asparaginyl-tRNA(Asn) + L-glutamate + ADP + phosphate + 2 H(+)</text>
        <dbReference type="Rhea" id="RHEA:14513"/>
        <dbReference type="Rhea" id="RHEA-COMP:9674"/>
        <dbReference type="Rhea" id="RHEA-COMP:9677"/>
        <dbReference type="ChEBI" id="CHEBI:15377"/>
        <dbReference type="ChEBI" id="CHEBI:15378"/>
        <dbReference type="ChEBI" id="CHEBI:29985"/>
        <dbReference type="ChEBI" id="CHEBI:30616"/>
        <dbReference type="ChEBI" id="CHEBI:43474"/>
        <dbReference type="ChEBI" id="CHEBI:58359"/>
        <dbReference type="ChEBI" id="CHEBI:78515"/>
        <dbReference type="ChEBI" id="CHEBI:78516"/>
        <dbReference type="ChEBI" id="CHEBI:456216"/>
    </reaction>
</comment>
<keyword evidence="1" id="KW-0436">Ligase</keyword>
<comment type="caution">
    <text evidence="2">The sequence shown here is derived from an EMBL/GenBank/DDBJ whole genome shotgun (WGS) entry which is preliminary data.</text>
</comment>
<keyword evidence="2" id="KW-0808">Transferase</keyword>
<dbReference type="AlphaFoldDB" id="A0A2M9XF48"/>
<keyword evidence="1" id="KW-0067">ATP-binding</keyword>
<dbReference type="GO" id="GO:0016740">
    <property type="term" value="F:transferase activity"/>
    <property type="evidence" value="ECO:0007669"/>
    <property type="project" value="UniProtKB-KW"/>
</dbReference>
<accession>A0A2M9XF48</accession>
<dbReference type="GO" id="GO:0050566">
    <property type="term" value="F:asparaginyl-tRNA synthase (glutamine-hydrolyzing) activity"/>
    <property type="evidence" value="ECO:0007669"/>
    <property type="project" value="RHEA"/>
</dbReference>
<dbReference type="GO" id="GO:0006412">
    <property type="term" value="P:translation"/>
    <property type="evidence" value="ECO:0007669"/>
    <property type="project" value="UniProtKB-UniRule"/>
</dbReference>
<dbReference type="PANTHER" id="PTHR15004:SF0">
    <property type="entry name" value="GLUTAMYL-TRNA(GLN) AMIDOTRANSFERASE SUBUNIT C, MITOCHONDRIAL"/>
    <property type="match status" value="1"/>
</dbReference>
<dbReference type="NCBIfam" id="TIGR00135">
    <property type="entry name" value="gatC"/>
    <property type="match status" value="1"/>
</dbReference>
<evidence type="ECO:0000256" key="1">
    <source>
        <dbReference type="HAMAP-Rule" id="MF_00122"/>
    </source>
</evidence>
<dbReference type="HAMAP" id="MF_00122">
    <property type="entry name" value="GatC"/>
    <property type="match status" value="1"/>
</dbReference>
<gene>
    <name evidence="1" type="primary">gatC</name>
    <name evidence="2" type="ORF">CH357_07360</name>
</gene>
<comment type="similarity">
    <text evidence="1">Belongs to the GatC family.</text>
</comment>